<comment type="similarity">
    <text evidence="4">Belongs to the pyruvate kinase family.</text>
</comment>
<dbReference type="Pfam" id="PF02887">
    <property type="entry name" value="PK_C"/>
    <property type="match status" value="1"/>
</dbReference>
<dbReference type="FunFam" id="2.40.33.10:FF:000001">
    <property type="entry name" value="Pyruvate kinase"/>
    <property type="match status" value="1"/>
</dbReference>
<dbReference type="InterPro" id="IPR036918">
    <property type="entry name" value="Pyrv_Knase_C_sf"/>
</dbReference>
<keyword evidence="11" id="KW-0460">Magnesium</keyword>
<dbReference type="GO" id="GO:0004743">
    <property type="term" value="F:pyruvate kinase activity"/>
    <property type="evidence" value="ECO:0007669"/>
    <property type="project" value="UniProtKB-EC"/>
</dbReference>
<evidence type="ECO:0000256" key="11">
    <source>
        <dbReference type="ARBA" id="ARBA00022842"/>
    </source>
</evidence>
<dbReference type="NCBIfam" id="NF004491">
    <property type="entry name" value="PRK05826.1"/>
    <property type="match status" value="1"/>
</dbReference>
<dbReference type="SUPFAM" id="SSF52935">
    <property type="entry name" value="PK C-terminal domain-like"/>
    <property type="match status" value="1"/>
</dbReference>
<dbReference type="NCBIfam" id="TIGR01064">
    <property type="entry name" value="pyruv_kin"/>
    <property type="match status" value="1"/>
</dbReference>
<gene>
    <name evidence="16" type="ORF">ASZ90_003265</name>
</gene>
<evidence type="ECO:0000256" key="9">
    <source>
        <dbReference type="ARBA" id="ARBA00022777"/>
    </source>
</evidence>
<comment type="cofactor">
    <cofactor evidence="1">
        <name>Mg(2+)</name>
        <dbReference type="ChEBI" id="CHEBI:18420"/>
    </cofactor>
</comment>
<dbReference type="Gene3D" id="3.20.20.60">
    <property type="entry name" value="Phosphoenolpyruvate-binding domains"/>
    <property type="match status" value="1"/>
</dbReference>
<feature type="domain" description="Pyruvate kinase C-terminal" evidence="15">
    <location>
        <begin position="361"/>
        <end position="471"/>
    </location>
</feature>
<evidence type="ECO:0000259" key="15">
    <source>
        <dbReference type="Pfam" id="PF02887"/>
    </source>
</evidence>
<keyword evidence="7" id="KW-0479">Metal-binding</keyword>
<dbReference type="GO" id="GO:0016301">
    <property type="term" value="F:kinase activity"/>
    <property type="evidence" value="ECO:0007669"/>
    <property type="project" value="UniProtKB-KW"/>
</dbReference>
<dbReference type="InterPro" id="IPR040442">
    <property type="entry name" value="Pyrv_kinase-like_dom_sf"/>
</dbReference>
<dbReference type="PANTHER" id="PTHR11817">
    <property type="entry name" value="PYRUVATE KINASE"/>
    <property type="match status" value="1"/>
</dbReference>
<dbReference type="GO" id="GO:0005524">
    <property type="term" value="F:ATP binding"/>
    <property type="evidence" value="ECO:0007669"/>
    <property type="project" value="UniProtKB-KW"/>
</dbReference>
<organism evidence="16">
    <name type="scientific">hydrocarbon metagenome</name>
    <dbReference type="NCBI Taxonomy" id="938273"/>
    <lineage>
        <taxon>unclassified sequences</taxon>
        <taxon>metagenomes</taxon>
        <taxon>ecological metagenomes</taxon>
    </lineage>
</organism>
<name>A0A0W8G195_9ZZZZ</name>
<comment type="caution">
    <text evidence="16">The sequence shown here is derived from an EMBL/GenBank/DDBJ whole genome shotgun (WGS) entry which is preliminary data.</text>
</comment>
<feature type="domain" description="Pyruvate kinase barrel" evidence="14">
    <location>
        <begin position="6"/>
        <end position="326"/>
    </location>
</feature>
<dbReference type="FunFam" id="3.20.20.60:FF:000025">
    <property type="entry name" value="Pyruvate kinase"/>
    <property type="match status" value="1"/>
</dbReference>
<dbReference type="InterPro" id="IPR011037">
    <property type="entry name" value="Pyrv_Knase-like_insert_dom_sf"/>
</dbReference>
<proteinExistence type="inferred from homology"/>
<evidence type="ECO:0000259" key="14">
    <source>
        <dbReference type="Pfam" id="PF00224"/>
    </source>
</evidence>
<dbReference type="InterPro" id="IPR001697">
    <property type="entry name" value="Pyr_Knase"/>
</dbReference>
<dbReference type="Pfam" id="PF00224">
    <property type="entry name" value="PK"/>
    <property type="match status" value="1"/>
</dbReference>
<evidence type="ECO:0000256" key="12">
    <source>
        <dbReference type="ARBA" id="ARBA00023152"/>
    </source>
</evidence>
<dbReference type="PRINTS" id="PR01050">
    <property type="entry name" value="PYRUVTKNASE"/>
</dbReference>
<dbReference type="NCBIfam" id="NF004978">
    <property type="entry name" value="PRK06354.1"/>
    <property type="match status" value="1"/>
</dbReference>
<dbReference type="PROSITE" id="PS00110">
    <property type="entry name" value="PYRUVATE_KINASE"/>
    <property type="match status" value="1"/>
</dbReference>
<keyword evidence="8" id="KW-0547">Nucleotide-binding</keyword>
<keyword evidence="9 16" id="KW-0418">Kinase</keyword>
<evidence type="ECO:0000256" key="7">
    <source>
        <dbReference type="ARBA" id="ARBA00022723"/>
    </source>
</evidence>
<dbReference type="SUPFAM" id="SSF51621">
    <property type="entry name" value="Phosphoenolpyruvate/pyruvate domain"/>
    <property type="match status" value="1"/>
</dbReference>
<evidence type="ECO:0000256" key="1">
    <source>
        <dbReference type="ARBA" id="ARBA00001946"/>
    </source>
</evidence>
<keyword evidence="13 16" id="KW-0670">Pyruvate</keyword>
<keyword evidence="10" id="KW-0067">ATP-binding</keyword>
<evidence type="ECO:0000256" key="10">
    <source>
        <dbReference type="ARBA" id="ARBA00022840"/>
    </source>
</evidence>
<evidence type="ECO:0000256" key="2">
    <source>
        <dbReference type="ARBA" id="ARBA00001958"/>
    </source>
</evidence>
<sequence length="475" mass="53064">MIEGLAKTKILSTIGPASDSEEKLTQLIYAGVDALRLNFSHGSYDYFENLIARINNVKSNLALPIPIMQDLQGPKIRVGELTNPEIYLTAGNLIEITNKDILGTEKIISTSYKKLIVDAEIEDRILIDDGMISLEVKQKKADSLLCEIIEGGILKPRKGMNLPGMKLSTPSLTEKDYQDLEFGLKHNVNFIALSFVRKPEDILELKEWLRKNNRTIPVIAKIEKKEAVDSFDEILKAADGIMVARGDLGVELHPQDVPIIQKQIIRACNSVGKLVITATQMFESMVNNPIPTRAEASDVANAVWDGTDVVMLSAETSIGKYPVEAVRLMNRILLKTEMHRDYKIQTNYKIPEAIVDNLFDSLGRSTSTIAEQVKAACIVVFTNHGRKARVISKFRPDSPIIAISNNYDTLNNLNLYWGVFPHYLEDCSEEEKAIESATKILKDNGLVKEGDVVIFTSGAPYNEQGRENWMRFAVI</sequence>
<dbReference type="SUPFAM" id="SSF50800">
    <property type="entry name" value="PK beta-barrel domain-like"/>
    <property type="match status" value="1"/>
</dbReference>
<dbReference type="GO" id="GO:0030955">
    <property type="term" value="F:potassium ion binding"/>
    <property type="evidence" value="ECO:0007669"/>
    <property type="project" value="InterPro"/>
</dbReference>
<evidence type="ECO:0000256" key="5">
    <source>
        <dbReference type="ARBA" id="ARBA00012142"/>
    </source>
</evidence>
<evidence type="ECO:0000256" key="13">
    <source>
        <dbReference type="ARBA" id="ARBA00023317"/>
    </source>
</evidence>
<dbReference type="AlphaFoldDB" id="A0A0W8G195"/>
<keyword evidence="12" id="KW-0324">Glycolysis</keyword>
<evidence type="ECO:0000256" key="6">
    <source>
        <dbReference type="ARBA" id="ARBA00022679"/>
    </source>
</evidence>
<dbReference type="InterPro" id="IPR015795">
    <property type="entry name" value="Pyrv_Knase_C"/>
</dbReference>
<evidence type="ECO:0000256" key="8">
    <source>
        <dbReference type="ARBA" id="ARBA00022741"/>
    </source>
</evidence>
<accession>A0A0W8G195</accession>
<keyword evidence="6 16" id="KW-0808">Transferase</keyword>
<dbReference type="InterPro" id="IPR015793">
    <property type="entry name" value="Pyrv_Knase_brl"/>
</dbReference>
<evidence type="ECO:0000256" key="3">
    <source>
        <dbReference type="ARBA" id="ARBA00004997"/>
    </source>
</evidence>
<protein>
    <recommendedName>
        <fullName evidence="5">pyruvate kinase</fullName>
        <ecNumber evidence="5">2.7.1.40</ecNumber>
    </recommendedName>
</protein>
<dbReference type="GO" id="GO:0000287">
    <property type="term" value="F:magnesium ion binding"/>
    <property type="evidence" value="ECO:0007669"/>
    <property type="project" value="InterPro"/>
</dbReference>
<reference evidence="16" key="1">
    <citation type="journal article" date="2015" name="Proc. Natl. Acad. Sci. U.S.A.">
        <title>Networks of energetic and metabolic interactions define dynamics in microbial communities.</title>
        <authorList>
            <person name="Embree M."/>
            <person name="Liu J.K."/>
            <person name="Al-Bassam M.M."/>
            <person name="Zengler K."/>
        </authorList>
    </citation>
    <scope>NUCLEOTIDE SEQUENCE</scope>
</reference>
<dbReference type="Gene3D" id="2.40.33.10">
    <property type="entry name" value="PK beta-barrel domain-like"/>
    <property type="match status" value="1"/>
</dbReference>
<dbReference type="Gene3D" id="3.40.1380.20">
    <property type="entry name" value="Pyruvate kinase, C-terminal domain"/>
    <property type="match status" value="1"/>
</dbReference>
<dbReference type="EC" id="2.7.1.40" evidence="5"/>
<dbReference type="EMBL" id="LNQE01000393">
    <property type="protein sequence ID" value="KUG26885.1"/>
    <property type="molecule type" value="Genomic_DNA"/>
</dbReference>
<evidence type="ECO:0000256" key="4">
    <source>
        <dbReference type="ARBA" id="ARBA00008663"/>
    </source>
</evidence>
<comment type="pathway">
    <text evidence="3">Carbohydrate degradation; glycolysis; pyruvate from D-glyceraldehyde 3-phosphate: step 5/5.</text>
</comment>
<comment type="cofactor">
    <cofactor evidence="2">
        <name>K(+)</name>
        <dbReference type="ChEBI" id="CHEBI:29103"/>
    </cofactor>
</comment>
<dbReference type="InterPro" id="IPR015806">
    <property type="entry name" value="Pyrv_Knase_insert_dom_sf"/>
</dbReference>
<evidence type="ECO:0000313" key="16">
    <source>
        <dbReference type="EMBL" id="KUG26885.1"/>
    </source>
</evidence>
<dbReference type="UniPathway" id="UPA00109">
    <property type="reaction ID" value="UER00188"/>
</dbReference>
<dbReference type="InterPro" id="IPR018209">
    <property type="entry name" value="Pyrv_Knase_AS"/>
</dbReference>
<dbReference type="InterPro" id="IPR015813">
    <property type="entry name" value="Pyrv/PenolPyrv_kinase-like_dom"/>
</dbReference>